<dbReference type="Gene3D" id="2.160.20.80">
    <property type="entry name" value="E3 ubiquitin-protein ligase SopA"/>
    <property type="match status" value="1"/>
</dbReference>
<feature type="compositionally biased region" description="Low complexity" evidence="1">
    <location>
        <begin position="24"/>
        <end position="37"/>
    </location>
</feature>
<reference evidence="2 3" key="1">
    <citation type="submission" date="2017-06" db="EMBL/GenBank/DDBJ databases">
        <authorList>
            <person name="Kim H.J."/>
            <person name="Triplett B.A."/>
        </authorList>
    </citation>
    <scope>NUCLEOTIDE SEQUENCE [LARGE SCALE GENOMIC DNA]</scope>
    <source>
        <strain evidence="2">FRACA_ARgP5</strain>
    </source>
</reference>
<dbReference type="SUPFAM" id="SSF141571">
    <property type="entry name" value="Pentapeptide repeat-like"/>
    <property type="match status" value="1"/>
</dbReference>
<dbReference type="EMBL" id="FZMO01000355">
    <property type="protein sequence ID" value="SNQ50197.1"/>
    <property type="molecule type" value="Genomic_DNA"/>
</dbReference>
<dbReference type="PANTHER" id="PTHR14136:SF17">
    <property type="entry name" value="BTB_POZ DOMAIN-CONTAINING PROTEIN KCTD9"/>
    <property type="match status" value="1"/>
</dbReference>
<sequence>MMTDAHATPGGDGRHSAPLPPAGCAPSPTAAPSATSTTSPLAVSASAVTVQSATSPPMSAVAAVRAGLRADCGRCAGLCCVAPGFAASADFPISKPPGVPCRNLTAAFTCGVHGELRERGFHGCVAFDCLGAGQRITEHTFAGVDWRTRPDTATRMFDAFAVMRALHETLHHLAEALTRLAEPDTAERRTVPATGTARGAGPVLAEVRAVWALTLTLTDADADTLLAADLPALHRDANGALTAASALLRAGTRPPALAGDLVGARLAGADLRGADLTGRLLLGADLRGADLRRADLRGADLRGADLRGATLTDALFLTPSQLHAARGDAATAAPAAVPLPTHWLATPAAANPATGRRTRPAKPRPGAADGGGRTVARERGRGGRSRGR</sequence>
<dbReference type="Pfam" id="PF00805">
    <property type="entry name" value="Pentapeptide"/>
    <property type="match status" value="2"/>
</dbReference>
<proteinExistence type="predicted"/>
<dbReference type="PANTHER" id="PTHR14136">
    <property type="entry name" value="BTB_POZ DOMAIN-CONTAINING PROTEIN KCTD9"/>
    <property type="match status" value="1"/>
</dbReference>
<evidence type="ECO:0000313" key="3">
    <source>
        <dbReference type="Proteomes" id="UP000234331"/>
    </source>
</evidence>
<dbReference type="Proteomes" id="UP000234331">
    <property type="component" value="Unassembled WGS sequence"/>
</dbReference>
<keyword evidence="3" id="KW-1185">Reference proteome</keyword>
<feature type="region of interest" description="Disordered" evidence="1">
    <location>
        <begin position="1"/>
        <end position="37"/>
    </location>
</feature>
<feature type="region of interest" description="Disordered" evidence="1">
    <location>
        <begin position="348"/>
        <end position="388"/>
    </location>
</feature>
<dbReference type="InterPro" id="IPR001646">
    <property type="entry name" value="5peptide_repeat"/>
</dbReference>
<accession>A0A2I2KWZ3</accession>
<name>A0A2I2KWZ3_9ACTN</name>
<dbReference type="AlphaFoldDB" id="A0A2I2KWZ3"/>
<evidence type="ECO:0008006" key="4">
    <source>
        <dbReference type="Google" id="ProtNLM"/>
    </source>
</evidence>
<dbReference type="InterPro" id="IPR051082">
    <property type="entry name" value="Pentapeptide-BTB/POZ_domain"/>
</dbReference>
<organism evidence="2 3">
    <name type="scientific">Frankia canadensis</name>
    <dbReference type="NCBI Taxonomy" id="1836972"/>
    <lineage>
        <taxon>Bacteria</taxon>
        <taxon>Bacillati</taxon>
        <taxon>Actinomycetota</taxon>
        <taxon>Actinomycetes</taxon>
        <taxon>Frankiales</taxon>
        <taxon>Frankiaceae</taxon>
        <taxon>Frankia</taxon>
    </lineage>
</organism>
<gene>
    <name evidence="2" type="ORF">FRACA_4180002</name>
</gene>
<evidence type="ECO:0000313" key="2">
    <source>
        <dbReference type="EMBL" id="SNQ50197.1"/>
    </source>
</evidence>
<evidence type="ECO:0000256" key="1">
    <source>
        <dbReference type="SAM" id="MobiDB-lite"/>
    </source>
</evidence>
<protein>
    <recommendedName>
        <fullName evidence="4">Pentapeptide repeat-containing protein</fullName>
    </recommendedName>
</protein>